<feature type="region of interest" description="Disordered" evidence="1">
    <location>
        <begin position="259"/>
        <end position="278"/>
    </location>
</feature>
<proteinExistence type="predicted"/>
<evidence type="ECO:0000313" key="3">
    <source>
        <dbReference type="Proteomes" id="UP000663827"/>
    </source>
</evidence>
<sequence length="387" mass="44957">MPGAWETTAMSRLPLAQLASASTPGASPYFHNKLIITKRAALGLEALVRIPLAGAQEEAEPFFDWCQRHPNSSIQLMQLRKERVAPFFHEYVTFRLKDGSGSFRIDRRQRRDILSPMKCTEETGSEAFDTIEEVVDMEDSMYNPSDCLVHIDFTADVHLCLITDFCMAMSRHERARVYTVQRYNCYFYAQSMILYVLCWAHGWTEDHIWLKHTESTKNIDNPVPDTNNVAIRQTPLDALERHSGMTIRISEKRPEMYYRHDGNATDSDSPLPSDGDRPSFRREFWTIIRALRGKPMDSPPGSMQESSIGDLQKYLSEFIYAHSIRVEEHKALLKCDARDVEHDIKETIDQLWERSMYRVPMMLRWKQVDDEIWYKPLAKTRGVFGFT</sequence>
<reference evidence="2" key="1">
    <citation type="submission" date="2021-01" db="EMBL/GenBank/DDBJ databases">
        <authorList>
            <person name="Kaushik A."/>
        </authorList>
    </citation>
    <scope>NUCLEOTIDE SEQUENCE</scope>
    <source>
        <strain evidence="2">AG5</strain>
    </source>
</reference>
<dbReference type="Proteomes" id="UP000663827">
    <property type="component" value="Unassembled WGS sequence"/>
</dbReference>
<comment type="caution">
    <text evidence="2">The sequence shown here is derived from an EMBL/GenBank/DDBJ whole genome shotgun (WGS) entry which is preliminary data.</text>
</comment>
<accession>A0A8H3DX23</accession>
<dbReference type="EMBL" id="CAJNJQ010000141">
    <property type="protein sequence ID" value="CAE7059114.1"/>
    <property type="molecule type" value="Genomic_DNA"/>
</dbReference>
<evidence type="ECO:0000256" key="1">
    <source>
        <dbReference type="SAM" id="MobiDB-lite"/>
    </source>
</evidence>
<name>A0A8H3DX23_9AGAM</name>
<organism evidence="2 3">
    <name type="scientific">Rhizoctonia solani</name>
    <dbReference type="NCBI Taxonomy" id="456999"/>
    <lineage>
        <taxon>Eukaryota</taxon>
        <taxon>Fungi</taxon>
        <taxon>Dikarya</taxon>
        <taxon>Basidiomycota</taxon>
        <taxon>Agaricomycotina</taxon>
        <taxon>Agaricomycetes</taxon>
        <taxon>Cantharellales</taxon>
        <taxon>Ceratobasidiaceae</taxon>
        <taxon>Rhizoctonia</taxon>
    </lineage>
</organism>
<evidence type="ECO:0000313" key="2">
    <source>
        <dbReference type="EMBL" id="CAE7059114.1"/>
    </source>
</evidence>
<dbReference type="AlphaFoldDB" id="A0A8H3DX23"/>
<gene>
    <name evidence="2" type="ORF">RDB_LOCUS6654</name>
</gene>
<protein>
    <submittedName>
        <fullName evidence="2">Uncharacterized protein</fullName>
    </submittedName>
</protein>